<proteinExistence type="predicted"/>
<evidence type="ECO:0000313" key="1">
    <source>
        <dbReference type="EMBL" id="GEU39244.1"/>
    </source>
</evidence>
<name>A0A6L2JUG7_TANCI</name>
<dbReference type="AlphaFoldDB" id="A0A6L2JUG7"/>
<protein>
    <submittedName>
        <fullName evidence="1">Uncharacterized protein</fullName>
    </submittedName>
</protein>
<gene>
    <name evidence="1" type="ORF">Tci_011222</name>
</gene>
<dbReference type="EMBL" id="BKCJ010001148">
    <property type="protein sequence ID" value="GEU39244.1"/>
    <property type="molecule type" value="Genomic_DNA"/>
</dbReference>
<comment type="caution">
    <text evidence="1">The sequence shown here is derived from an EMBL/GenBank/DDBJ whole genome shotgun (WGS) entry which is preliminary data.</text>
</comment>
<sequence length="97" mass="9769">MGDHRKGVVRPRYGSCGGKGGEGFMVLGGKSLRESKNACGEVGGVEKCLEGCVGAHGGEVNEGRDDFEVSKSLLGEIPGVAIVESGGETFGVDGGVV</sequence>
<accession>A0A6L2JUG7</accession>
<reference evidence="1" key="1">
    <citation type="journal article" date="2019" name="Sci. Rep.">
        <title>Draft genome of Tanacetum cinerariifolium, the natural source of mosquito coil.</title>
        <authorList>
            <person name="Yamashiro T."/>
            <person name="Shiraishi A."/>
            <person name="Satake H."/>
            <person name="Nakayama K."/>
        </authorList>
    </citation>
    <scope>NUCLEOTIDE SEQUENCE</scope>
</reference>
<organism evidence="1">
    <name type="scientific">Tanacetum cinerariifolium</name>
    <name type="common">Dalmatian daisy</name>
    <name type="synonym">Chrysanthemum cinerariifolium</name>
    <dbReference type="NCBI Taxonomy" id="118510"/>
    <lineage>
        <taxon>Eukaryota</taxon>
        <taxon>Viridiplantae</taxon>
        <taxon>Streptophyta</taxon>
        <taxon>Embryophyta</taxon>
        <taxon>Tracheophyta</taxon>
        <taxon>Spermatophyta</taxon>
        <taxon>Magnoliopsida</taxon>
        <taxon>eudicotyledons</taxon>
        <taxon>Gunneridae</taxon>
        <taxon>Pentapetalae</taxon>
        <taxon>asterids</taxon>
        <taxon>campanulids</taxon>
        <taxon>Asterales</taxon>
        <taxon>Asteraceae</taxon>
        <taxon>Asteroideae</taxon>
        <taxon>Anthemideae</taxon>
        <taxon>Anthemidinae</taxon>
        <taxon>Tanacetum</taxon>
    </lineage>
</organism>